<protein>
    <recommendedName>
        <fullName evidence="5">AB hydrolase-1 domain-containing protein</fullName>
    </recommendedName>
</protein>
<comment type="similarity">
    <text evidence="2">Belongs to the AB hydrolase superfamily. AKT2 hydrolase family.</text>
</comment>
<dbReference type="GO" id="GO:0005777">
    <property type="term" value="C:peroxisome"/>
    <property type="evidence" value="ECO:0007669"/>
    <property type="project" value="UniProtKB-SubCell"/>
</dbReference>
<dbReference type="InterPro" id="IPR029058">
    <property type="entry name" value="AB_hydrolase_fold"/>
</dbReference>
<keyword evidence="4" id="KW-0576">Peroxisome</keyword>
<feature type="non-terminal residue" evidence="6">
    <location>
        <position position="299"/>
    </location>
</feature>
<evidence type="ECO:0000313" key="7">
    <source>
        <dbReference type="Proteomes" id="UP000800040"/>
    </source>
</evidence>
<dbReference type="EMBL" id="ML975365">
    <property type="protein sequence ID" value="KAF1831387.1"/>
    <property type="molecule type" value="Genomic_DNA"/>
</dbReference>
<organism evidence="6 7">
    <name type="scientific">Decorospora gaudefroyi</name>
    <dbReference type="NCBI Taxonomy" id="184978"/>
    <lineage>
        <taxon>Eukaryota</taxon>
        <taxon>Fungi</taxon>
        <taxon>Dikarya</taxon>
        <taxon>Ascomycota</taxon>
        <taxon>Pezizomycotina</taxon>
        <taxon>Dothideomycetes</taxon>
        <taxon>Pleosporomycetidae</taxon>
        <taxon>Pleosporales</taxon>
        <taxon>Pleosporineae</taxon>
        <taxon>Pleosporaceae</taxon>
        <taxon>Decorospora</taxon>
    </lineage>
</organism>
<feature type="domain" description="AB hydrolase-1" evidence="5">
    <location>
        <begin position="32"/>
        <end position="248"/>
    </location>
</feature>
<accession>A0A6A5K8T7</accession>
<gene>
    <name evidence="6" type="ORF">BDW02DRAFT_460037</name>
</gene>
<dbReference type="Gene3D" id="3.40.50.1820">
    <property type="entry name" value="alpha/beta hydrolase"/>
    <property type="match status" value="1"/>
</dbReference>
<dbReference type="InterPro" id="IPR000073">
    <property type="entry name" value="AB_hydrolase_1"/>
</dbReference>
<feature type="non-terminal residue" evidence="6">
    <location>
        <position position="1"/>
    </location>
</feature>
<dbReference type="Proteomes" id="UP000800040">
    <property type="component" value="Unassembled WGS sequence"/>
</dbReference>
<dbReference type="AlphaFoldDB" id="A0A6A5K8T7"/>
<evidence type="ECO:0000259" key="5">
    <source>
        <dbReference type="Pfam" id="PF12697"/>
    </source>
</evidence>
<sequence>FTLTLPNNATLSGISHIPVPSYQVGPSKCPLVVALHGGTCTAQHYDISPSHTSSTISETTGIPIVAIDRPCYGGTSSFLPLPEKEGFFDTTAKWLHDYILPALWQKFGTPNKCTGIVLLAHSMAVPPAILTAVMHAKDSNAAYPLAGVILTGFGAPGTFNNIPTLDANEENPDRISAAQELKRLMMVSEMSLGCTDAAMLPLIDAQSVPMPVAERDDFGPWLGQWETAAGQVEVPVLFAVGEHDWLWKADAESMDMFKAAFTKCRRFEGGAVLGAPHALEMWKEVDGWYERMFKFAREC</sequence>
<dbReference type="Pfam" id="PF12697">
    <property type="entry name" value="Abhydrolase_6"/>
    <property type="match status" value="1"/>
</dbReference>
<reference evidence="6" key="1">
    <citation type="submission" date="2020-01" db="EMBL/GenBank/DDBJ databases">
        <authorList>
            <consortium name="DOE Joint Genome Institute"/>
            <person name="Haridas S."/>
            <person name="Albert R."/>
            <person name="Binder M."/>
            <person name="Bloem J."/>
            <person name="Labutti K."/>
            <person name="Salamov A."/>
            <person name="Andreopoulos B."/>
            <person name="Baker S.E."/>
            <person name="Barry K."/>
            <person name="Bills G."/>
            <person name="Bluhm B.H."/>
            <person name="Cannon C."/>
            <person name="Castanera R."/>
            <person name="Culley D.E."/>
            <person name="Daum C."/>
            <person name="Ezra D."/>
            <person name="Gonzalez J.B."/>
            <person name="Henrissat B."/>
            <person name="Kuo A."/>
            <person name="Liang C."/>
            <person name="Lipzen A."/>
            <person name="Lutzoni F."/>
            <person name="Magnuson J."/>
            <person name="Mondo S."/>
            <person name="Nolan M."/>
            <person name="Ohm R."/>
            <person name="Pangilinan J."/>
            <person name="Park H.-J."/>
            <person name="Ramirez L."/>
            <person name="Alfaro M."/>
            <person name="Sun H."/>
            <person name="Tritt A."/>
            <person name="Yoshinaga Y."/>
            <person name="Zwiers L.-H."/>
            <person name="Turgeon B.G."/>
            <person name="Goodwin S.B."/>
            <person name="Spatafora J.W."/>
            <person name="Crous P.W."/>
            <person name="Grigoriev I.V."/>
        </authorList>
    </citation>
    <scope>NUCLEOTIDE SEQUENCE</scope>
    <source>
        <strain evidence="6">P77</strain>
    </source>
</reference>
<dbReference type="OrthoDB" id="5371334at2759"/>
<keyword evidence="3" id="KW-0843">Virulence</keyword>
<dbReference type="SUPFAM" id="SSF53474">
    <property type="entry name" value="alpha/beta-Hydrolases"/>
    <property type="match status" value="1"/>
</dbReference>
<evidence type="ECO:0000256" key="2">
    <source>
        <dbReference type="ARBA" id="ARBA00005668"/>
    </source>
</evidence>
<evidence type="ECO:0000256" key="4">
    <source>
        <dbReference type="ARBA" id="ARBA00023140"/>
    </source>
</evidence>
<evidence type="ECO:0000313" key="6">
    <source>
        <dbReference type="EMBL" id="KAF1831387.1"/>
    </source>
</evidence>
<keyword evidence="7" id="KW-1185">Reference proteome</keyword>
<evidence type="ECO:0000256" key="3">
    <source>
        <dbReference type="ARBA" id="ARBA00023026"/>
    </source>
</evidence>
<proteinExistence type="inferred from homology"/>
<comment type="subcellular location">
    <subcellularLocation>
        <location evidence="1">Peroxisome</location>
    </subcellularLocation>
</comment>
<evidence type="ECO:0000256" key="1">
    <source>
        <dbReference type="ARBA" id="ARBA00004275"/>
    </source>
</evidence>
<name>A0A6A5K8T7_9PLEO</name>